<evidence type="ECO:0000313" key="2">
    <source>
        <dbReference type="Proteomes" id="UP001501523"/>
    </source>
</evidence>
<evidence type="ECO:0000313" key="1">
    <source>
        <dbReference type="EMBL" id="GAA0712599.1"/>
    </source>
</evidence>
<dbReference type="Proteomes" id="UP001501523">
    <property type="component" value="Unassembled WGS sequence"/>
</dbReference>
<dbReference type="EMBL" id="BAAAEU010000006">
    <property type="protein sequence ID" value="GAA0712599.1"/>
    <property type="molecule type" value="Genomic_DNA"/>
</dbReference>
<organism evidence="1 2">
    <name type="scientific">Dokdonella soli</name>
    <dbReference type="NCBI Taxonomy" id="529810"/>
    <lineage>
        <taxon>Bacteria</taxon>
        <taxon>Pseudomonadati</taxon>
        <taxon>Pseudomonadota</taxon>
        <taxon>Gammaproteobacteria</taxon>
        <taxon>Lysobacterales</taxon>
        <taxon>Rhodanobacteraceae</taxon>
        <taxon>Dokdonella</taxon>
    </lineage>
</organism>
<gene>
    <name evidence="1" type="ORF">GCM10009105_15320</name>
</gene>
<comment type="caution">
    <text evidence="1">The sequence shown here is derived from an EMBL/GenBank/DDBJ whole genome shotgun (WGS) entry which is preliminary data.</text>
</comment>
<proteinExistence type="predicted"/>
<name>A0ABN1IG60_9GAMM</name>
<reference evidence="1 2" key="1">
    <citation type="journal article" date="2019" name="Int. J. Syst. Evol. Microbiol.">
        <title>The Global Catalogue of Microorganisms (GCM) 10K type strain sequencing project: providing services to taxonomists for standard genome sequencing and annotation.</title>
        <authorList>
            <consortium name="The Broad Institute Genomics Platform"/>
            <consortium name="The Broad Institute Genome Sequencing Center for Infectious Disease"/>
            <person name="Wu L."/>
            <person name="Ma J."/>
        </authorList>
    </citation>
    <scope>NUCLEOTIDE SEQUENCE [LARGE SCALE GENOMIC DNA]</scope>
    <source>
        <strain evidence="1 2">JCM 15421</strain>
    </source>
</reference>
<sequence length="166" mass="18046">MKRRTRTLVFLLAAVALLGAAVFAEIRREQTLAFDPLTTIDLAAVRSLAVTCNACKPRRFDKVDGHWQMREPFARAADDAAVDRLAAIAHAPVRFRHAAGELEASKLGLDPPQATLTLDGTTLKFGTTDAIHGDRYVEVGGLIALVPDRFSARLFAAPENELAKPK</sequence>
<protein>
    <recommendedName>
        <fullName evidence="3">DUF4340 domain-containing protein</fullName>
    </recommendedName>
</protein>
<accession>A0ABN1IG60</accession>
<evidence type="ECO:0008006" key="3">
    <source>
        <dbReference type="Google" id="ProtNLM"/>
    </source>
</evidence>
<keyword evidence="2" id="KW-1185">Reference proteome</keyword>
<dbReference type="RefSeq" id="WP_343788986.1">
    <property type="nucleotide sequence ID" value="NZ_BAAAEU010000006.1"/>
</dbReference>